<gene>
    <name evidence="1" type="ORF">O7A60_14180</name>
</gene>
<reference evidence="1 2" key="1">
    <citation type="submission" date="2022-12" db="EMBL/GenBank/DDBJ databases">
        <authorList>
            <person name="Muema E."/>
        </authorList>
    </citation>
    <scope>NUCLEOTIDE SEQUENCE [LARGE SCALE GENOMIC DNA]</scope>
    <source>
        <strain evidence="2">1326</strain>
    </source>
</reference>
<keyword evidence="2" id="KW-1185">Reference proteome</keyword>
<dbReference type="RefSeq" id="WP_337106841.1">
    <property type="nucleotide sequence ID" value="NZ_JAPYKS010000009.1"/>
</dbReference>
<dbReference type="EMBL" id="JAPYKS010000009">
    <property type="protein sequence ID" value="MEI9409914.1"/>
    <property type="molecule type" value="Genomic_DNA"/>
</dbReference>
<protein>
    <recommendedName>
        <fullName evidence="3">DUF4145 domain-containing protein</fullName>
    </recommendedName>
</protein>
<sequence>MDKIDLRFDTLTMSHQADASRLIAALRGEDDIGAVIRCHFEVERAAEHALDVITVGRFKVARADYLYDKLNVLEMLGAPKAYLEPARLMNKHRNALAHKGIEQITSQQEAEYTAAVREVFPQYTEDFRLQATKGTEWSFDKLYKDSSTRERYVWSTSLVIPMLSELPQFMAKYFALATARSASS</sequence>
<accession>A0ABU8KY62</accession>
<evidence type="ECO:0000313" key="1">
    <source>
        <dbReference type="EMBL" id="MEI9409914.1"/>
    </source>
</evidence>
<name>A0ABU8KY62_9HYPH</name>
<comment type="caution">
    <text evidence="1">The sequence shown here is derived from an EMBL/GenBank/DDBJ whole genome shotgun (WGS) entry which is preliminary data.</text>
</comment>
<organism evidence="1 2">
    <name type="scientific">Mesorhizobium salmacidum</name>
    <dbReference type="NCBI Taxonomy" id="3015171"/>
    <lineage>
        <taxon>Bacteria</taxon>
        <taxon>Pseudomonadati</taxon>
        <taxon>Pseudomonadota</taxon>
        <taxon>Alphaproteobacteria</taxon>
        <taxon>Hyphomicrobiales</taxon>
        <taxon>Phyllobacteriaceae</taxon>
        <taxon>Mesorhizobium</taxon>
    </lineage>
</organism>
<proteinExistence type="predicted"/>
<dbReference type="Proteomes" id="UP001387293">
    <property type="component" value="Unassembled WGS sequence"/>
</dbReference>
<evidence type="ECO:0000313" key="2">
    <source>
        <dbReference type="Proteomes" id="UP001387293"/>
    </source>
</evidence>
<evidence type="ECO:0008006" key="3">
    <source>
        <dbReference type="Google" id="ProtNLM"/>
    </source>
</evidence>